<feature type="compositionally biased region" description="Basic and acidic residues" evidence="7">
    <location>
        <begin position="147"/>
        <end position="164"/>
    </location>
</feature>
<feature type="region of interest" description="Disordered" evidence="7">
    <location>
        <begin position="1271"/>
        <end position="1458"/>
    </location>
</feature>
<name>A0AAN6DUI0_9EURO</name>
<feature type="compositionally biased region" description="Polar residues" evidence="7">
    <location>
        <begin position="224"/>
        <end position="235"/>
    </location>
</feature>
<feature type="compositionally biased region" description="Polar residues" evidence="7">
    <location>
        <begin position="165"/>
        <end position="174"/>
    </location>
</feature>
<keyword evidence="4 8" id="KW-1133">Transmembrane helix</keyword>
<evidence type="ECO:0000256" key="1">
    <source>
        <dbReference type="ARBA" id="ARBA00004141"/>
    </source>
</evidence>
<feature type="compositionally biased region" description="Basic and acidic residues" evidence="7">
    <location>
        <begin position="1279"/>
        <end position="1293"/>
    </location>
</feature>
<feature type="compositionally biased region" description="Low complexity" evidence="7">
    <location>
        <begin position="1392"/>
        <end position="1403"/>
    </location>
</feature>
<comment type="caution">
    <text evidence="9">The sequence shown here is derived from an EMBL/GenBank/DDBJ whole genome shotgun (WGS) entry which is preliminary data.</text>
</comment>
<feature type="compositionally biased region" description="Basic residues" evidence="7">
    <location>
        <begin position="7"/>
        <end position="17"/>
    </location>
</feature>
<dbReference type="PANTHER" id="PTHR17920">
    <property type="entry name" value="TRANSMEMBRANE AND COILED-COIL DOMAIN-CONTAINING PROTEIN 4 TMCO4"/>
    <property type="match status" value="1"/>
</dbReference>
<feature type="coiled-coil region" evidence="6">
    <location>
        <begin position="852"/>
        <end position="914"/>
    </location>
</feature>
<dbReference type="InterPro" id="IPR029058">
    <property type="entry name" value="AB_hydrolase_fold"/>
</dbReference>
<feature type="compositionally biased region" description="Basic and acidic residues" evidence="7">
    <location>
        <begin position="87"/>
        <end position="117"/>
    </location>
</feature>
<proteinExistence type="inferred from homology"/>
<feature type="region of interest" description="Disordered" evidence="7">
    <location>
        <begin position="979"/>
        <end position="1028"/>
    </location>
</feature>
<feature type="transmembrane region" description="Helical" evidence="8">
    <location>
        <begin position="499"/>
        <end position="525"/>
    </location>
</feature>
<reference evidence="9" key="1">
    <citation type="journal article" date="2022" name="bioRxiv">
        <title>Deciphering the potential niche of two novel black yeast fungi from a biological soil crust based on their genomes, phenotypes, and melanin regulation.</title>
        <authorList>
            <consortium name="DOE Joint Genome Institute"/>
            <person name="Carr E.C."/>
            <person name="Barton Q."/>
            <person name="Grambo S."/>
            <person name="Sullivan M."/>
            <person name="Renfro C.M."/>
            <person name="Kuo A."/>
            <person name="Pangilinan J."/>
            <person name="Lipzen A."/>
            <person name="Keymanesh K."/>
            <person name="Savage E."/>
            <person name="Barry K."/>
            <person name="Grigoriev I.V."/>
            <person name="Riekhof W.R."/>
            <person name="Harris S.S."/>
        </authorList>
    </citation>
    <scope>NUCLEOTIDE SEQUENCE</scope>
    <source>
        <strain evidence="9">JF 03-4F</strain>
    </source>
</reference>
<evidence type="ECO:0000256" key="2">
    <source>
        <dbReference type="ARBA" id="ARBA00009824"/>
    </source>
</evidence>
<feature type="region of interest" description="Disordered" evidence="7">
    <location>
        <begin position="1158"/>
        <end position="1187"/>
    </location>
</feature>
<evidence type="ECO:0000256" key="8">
    <source>
        <dbReference type="SAM" id="Phobius"/>
    </source>
</evidence>
<feature type="compositionally biased region" description="Basic and acidic residues" evidence="7">
    <location>
        <begin position="175"/>
        <end position="189"/>
    </location>
</feature>
<dbReference type="Proteomes" id="UP001203852">
    <property type="component" value="Unassembled WGS sequence"/>
</dbReference>
<keyword evidence="6" id="KW-0175">Coiled coil</keyword>
<evidence type="ECO:0000256" key="3">
    <source>
        <dbReference type="ARBA" id="ARBA00022692"/>
    </source>
</evidence>
<sequence>MADQKRKPPKLGPRKTRNQTGQTAVPKPSEPAGKADVAGTEKVAAKKPPKLGPRRDVKGTEQTSAQQPPELAGKGDNQDTEQVAEQKPSDLTDKGDDKKTEPVAEQKPPEPTDKGDDQDADGVAQQKPSELAAKGDDNDVDQLTEYKPSEPTEKGGGKDAEKNADQVTEQNPSKPTEKSDEKEPQEPSKKKPPKLGPKSDEKKTDQSSEQQPSKPGTKDDENLAEQTPEQESSKPSGKADDKPEDQVDLTSVLNEEQRVELTLLIANLTESMRKLIIDNFDSSAGLNKSLLREGMSSDEKMLAADPNADVSEFERERKLKEQYDKDLASPKMKTLKKDALKAYDEWREQVIGRVGEVVNTKREKADSNAKAKPNAAANISSSAGKVIEAGNTAVNVKFKDLFPAQKTPLTRIPMTQRTLILHSLLLLFLSLEHYSAYSRILLLNVTASLKLPLKTFEQDEYTTGKGLLEAAKENEMSADEETRKRVEENKELRKRKVRIAAAAGAAILGVSGGLAAPLVAAGVGSVMGGLGLGATTAAAYLGSVAGSTVVVGGLFGAYGGRMTGQMMDRYAREVEDFQFLPVHGSHDKKTSEEEGKGAIEATEHDHKLRVTIGLSGWLTEKEEVVKPWRVLGVGAEVFALKYELEALLNLGNAMNGVAQSAAWGYAQKEIIQRTIFAELASALWPMALMKVARVIDNPFSVAKSRAEKAGEVLADALINRAQGERPVTLIGYSLGARVIYTCLMSLARRKQFGIVEHAVLIGSPTPSDTSDWRILRSVVAGRLVNVYSVNDYVLGFMYRTSAIQFGVAGLQKVEGLKGVENFDVSEDVSSHQRYRYLIGAILKTIGFEDIDMDAVEREREALVEIEKEEQKQSLASQQKWLMRRESAGGKEDEEAEAEAEANDLEKMVQEQTKKTLVTRAIEYFYMPNLPGTKDVDKMAGNVQNVAKDPTKVGDVAQDAQALASIDSLGTRLYKSLPSMPYVNRSTPDGAATDQAGKTTKGVTDEAGKTAMGLTNQVGGSAKGAADQKEGYISQASSYISSLRGSDQNQTKKPPKLPPTEKATESASKAADTGASAAKGAAGIAQDTVGVTVKNTLNPEDNPAVKSTKKVADNAPIIHQAKDRTPAPVKERAGEVEGAVETTVQNTGQTVQKGLDTTTEKAGDAGKAGVQSAQDAGKAGTQAAQEVGNAATEKAGGAGKAGIQSAQDAGKAGTQAAQDATKAGTQVAQGAGTAVTEKAGDAGKIATQSAQDATKAGQTYSSRAASYLPSVPRFGFGGAKGEKKPAPPKLEKRKSSAKNVQRPSIDKVPSGTVEKAKPPKLDRAPSGVKSPAFPTKLDRVPSGVKSPALPTKLDRVPSGVKSPALPTKLDRVPSGVKSPPPKLGPRRTSNQQASAGVGVPSAASIGERLASIPSDATGAAKGVGEKGKSAVSGVKSPIAEEGKKAEGKGDQKSQDAGVDAAVETGGGAAEAVTATASGGAQMATDAGKGAAQAVTSTASQGAGKAADAGKGVAQGVGETAAQGAGQAVNAGKGAAQVASSTASQAAGTVSDAGKGAVQKGGNMLSGAVGVDAVGVSSTMYGRGLC</sequence>
<dbReference type="InterPro" id="IPR007941">
    <property type="entry name" value="DUF726"/>
</dbReference>
<dbReference type="SUPFAM" id="SSF53474">
    <property type="entry name" value="alpha/beta-Hydrolases"/>
    <property type="match status" value="1"/>
</dbReference>
<feature type="region of interest" description="Disordered" evidence="7">
    <location>
        <begin position="1"/>
        <end position="253"/>
    </location>
</feature>
<evidence type="ECO:0000256" key="7">
    <source>
        <dbReference type="SAM" id="MobiDB-lite"/>
    </source>
</evidence>
<feature type="compositionally biased region" description="Basic and acidic residues" evidence="7">
    <location>
        <begin position="197"/>
        <end position="206"/>
    </location>
</feature>
<dbReference type="PANTHER" id="PTHR17920:SF22">
    <property type="entry name" value="DUF726 DOMAIN PROTEIN (AFU_ORTHOLOGUE AFUA_2G12860)"/>
    <property type="match status" value="1"/>
</dbReference>
<protein>
    <recommendedName>
        <fullName evidence="11">DUF726-domain-containing protein</fullName>
    </recommendedName>
</protein>
<feature type="transmembrane region" description="Helical" evidence="8">
    <location>
        <begin position="537"/>
        <end position="559"/>
    </location>
</feature>
<keyword evidence="10" id="KW-1185">Reference proteome</keyword>
<dbReference type="Gene3D" id="3.40.50.1820">
    <property type="entry name" value="alpha/beta hydrolase"/>
    <property type="match status" value="1"/>
</dbReference>
<keyword evidence="3 8" id="KW-0812">Transmembrane</keyword>
<evidence type="ECO:0000313" key="10">
    <source>
        <dbReference type="Proteomes" id="UP001203852"/>
    </source>
</evidence>
<keyword evidence="5 8" id="KW-0472">Membrane</keyword>
<feature type="compositionally biased region" description="Basic and acidic residues" evidence="7">
    <location>
        <begin position="1437"/>
        <end position="1452"/>
    </location>
</feature>
<feature type="region of interest" description="Disordered" evidence="7">
    <location>
        <begin position="1040"/>
        <end position="1073"/>
    </location>
</feature>
<dbReference type="Pfam" id="PF05277">
    <property type="entry name" value="DUF726"/>
    <property type="match status" value="1"/>
</dbReference>
<evidence type="ECO:0000313" key="9">
    <source>
        <dbReference type="EMBL" id="KAI1611733.1"/>
    </source>
</evidence>
<gene>
    <name evidence="9" type="ORF">EDD36DRAFT_298344</name>
</gene>
<dbReference type="EMBL" id="MU404356">
    <property type="protein sequence ID" value="KAI1611733.1"/>
    <property type="molecule type" value="Genomic_DNA"/>
</dbReference>
<feature type="compositionally biased region" description="Basic and acidic residues" evidence="7">
    <location>
        <begin position="1313"/>
        <end position="1322"/>
    </location>
</feature>
<comment type="subcellular location">
    <subcellularLocation>
        <location evidence="1">Membrane</location>
        <topology evidence="1">Multi-pass membrane protein</topology>
    </subcellularLocation>
</comment>
<evidence type="ECO:0000256" key="6">
    <source>
        <dbReference type="SAM" id="Coils"/>
    </source>
</evidence>
<organism evidence="9 10">
    <name type="scientific">Exophiala viscosa</name>
    <dbReference type="NCBI Taxonomy" id="2486360"/>
    <lineage>
        <taxon>Eukaryota</taxon>
        <taxon>Fungi</taxon>
        <taxon>Dikarya</taxon>
        <taxon>Ascomycota</taxon>
        <taxon>Pezizomycotina</taxon>
        <taxon>Eurotiomycetes</taxon>
        <taxon>Chaetothyriomycetidae</taxon>
        <taxon>Chaetothyriales</taxon>
        <taxon>Herpotrichiellaceae</taxon>
        <taxon>Exophiala</taxon>
    </lineage>
</organism>
<evidence type="ECO:0000256" key="4">
    <source>
        <dbReference type="ARBA" id="ARBA00022989"/>
    </source>
</evidence>
<evidence type="ECO:0000256" key="5">
    <source>
        <dbReference type="ARBA" id="ARBA00023136"/>
    </source>
</evidence>
<comment type="similarity">
    <text evidence="2">Belongs to the TMCO4 family.</text>
</comment>
<accession>A0AAN6DUI0</accession>
<evidence type="ECO:0008006" key="11">
    <source>
        <dbReference type="Google" id="ProtNLM"/>
    </source>
</evidence>
<dbReference type="GO" id="GO:0016020">
    <property type="term" value="C:membrane"/>
    <property type="evidence" value="ECO:0007669"/>
    <property type="project" value="UniProtKB-SubCell"/>
</dbReference>